<keyword evidence="2" id="KW-1185">Reference proteome</keyword>
<dbReference type="Proteomes" id="UP001595962">
    <property type="component" value="Unassembled WGS sequence"/>
</dbReference>
<proteinExistence type="predicted"/>
<reference evidence="2" key="1">
    <citation type="journal article" date="2019" name="Int. J. Syst. Evol. Microbiol.">
        <title>The Global Catalogue of Microorganisms (GCM) 10K type strain sequencing project: providing services to taxonomists for standard genome sequencing and annotation.</title>
        <authorList>
            <consortium name="The Broad Institute Genomics Platform"/>
            <consortium name="The Broad Institute Genome Sequencing Center for Infectious Disease"/>
            <person name="Wu L."/>
            <person name="Ma J."/>
        </authorList>
    </citation>
    <scope>NUCLEOTIDE SEQUENCE [LARGE SCALE GENOMIC DNA]</scope>
    <source>
        <strain evidence="2">DT28</strain>
    </source>
</reference>
<evidence type="ECO:0000313" key="2">
    <source>
        <dbReference type="Proteomes" id="UP001595962"/>
    </source>
</evidence>
<sequence>MSASSSQTTIARHWELLKLLPSHGPGLESKVFTQKLADSGFQISKRTVERDLQELSAIFPIQCNDKSIPYGWHWLAGAGLHFSALTVTEALSLALVESQVRQLLPAPLLSSIAPLFAQANQKLNALKQSVANTKSPDKFVSVTPTMPLQPPALDEQILRQLQQALLDEKQLDVRYHSLHKNSIKCYRLNPACFG</sequence>
<accession>A0ABV9JI59</accession>
<name>A0ABV9JI59_9GAMM</name>
<dbReference type="RefSeq" id="WP_377331649.1">
    <property type="nucleotide sequence ID" value="NZ_JBHSGB010000003.1"/>
</dbReference>
<protein>
    <submittedName>
        <fullName evidence="1">Helix-turn-helix transcriptional regulator</fullName>
    </submittedName>
</protein>
<evidence type="ECO:0000313" key="1">
    <source>
        <dbReference type="EMBL" id="MFC4654001.1"/>
    </source>
</evidence>
<organism evidence="1 2">
    <name type="scientific">Rheinheimera marina</name>
    <dbReference type="NCBI Taxonomy" id="1774958"/>
    <lineage>
        <taxon>Bacteria</taxon>
        <taxon>Pseudomonadati</taxon>
        <taxon>Pseudomonadota</taxon>
        <taxon>Gammaproteobacteria</taxon>
        <taxon>Chromatiales</taxon>
        <taxon>Chromatiaceae</taxon>
        <taxon>Rheinheimera</taxon>
    </lineage>
</organism>
<comment type="caution">
    <text evidence="1">The sequence shown here is derived from an EMBL/GenBank/DDBJ whole genome shotgun (WGS) entry which is preliminary data.</text>
</comment>
<dbReference type="EMBL" id="JBHSGB010000003">
    <property type="protein sequence ID" value="MFC4654001.1"/>
    <property type="molecule type" value="Genomic_DNA"/>
</dbReference>
<gene>
    <name evidence="1" type="ORF">ACFO3I_03060</name>
</gene>